<evidence type="ECO:0000313" key="2">
    <source>
        <dbReference type="EMBL" id="CAI9735100.1"/>
    </source>
</evidence>
<proteinExistence type="predicted"/>
<dbReference type="InterPro" id="IPR003609">
    <property type="entry name" value="Pan_app"/>
</dbReference>
<gene>
    <name evidence="2" type="ORF">OCTVUL_1B024962</name>
</gene>
<keyword evidence="3" id="KW-1185">Reference proteome</keyword>
<feature type="domain" description="Apple" evidence="1">
    <location>
        <begin position="94"/>
        <end position="169"/>
    </location>
</feature>
<evidence type="ECO:0000313" key="3">
    <source>
        <dbReference type="Proteomes" id="UP001162480"/>
    </source>
</evidence>
<dbReference type="Proteomes" id="UP001162480">
    <property type="component" value="Chromosome 17"/>
</dbReference>
<sequence>MKTYVECLELCRDNIKCYSTNFDASTGLCYLIPDNSTRMPMKSSSTKNRIATEVDREKFDNDENVLTDLNGKGCDLKFLYVLNLIDVAEANIPSTSKFMKVSKARPPIATKCTEMKLPLQKCADKCLEMQTCKSFTYLKQRSNCRLYGIWSGEIRIVHASVRGYYQKTVNETCPINVFYGDKFDNDPDVLTDLNGKGCDLKFLYVLHFLDALCLFLACGLEGESPDYRSEFFKVTNATIDGDYFQISEAYDSSVQSALFMEPSSRVKQKWWDTGLKIHKKNRHKHLYKTVKELNRSNP</sequence>
<dbReference type="PROSITE" id="PS50948">
    <property type="entry name" value="PAN"/>
    <property type="match status" value="1"/>
</dbReference>
<protein>
    <recommendedName>
        <fullName evidence="1">Apple domain-containing protein</fullName>
    </recommendedName>
</protein>
<evidence type="ECO:0000259" key="1">
    <source>
        <dbReference type="PROSITE" id="PS50948"/>
    </source>
</evidence>
<reference evidence="2" key="1">
    <citation type="submission" date="2023-08" db="EMBL/GenBank/DDBJ databases">
        <authorList>
            <person name="Alioto T."/>
            <person name="Alioto T."/>
            <person name="Gomez Garrido J."/>
        </authorList>
    </citation>
    <scope>NUCLEOTIDE SEQUENCE</scope>
</reference>
<organism evidence="2 3">
    <name type="scientific">Octopus vulgaris</name>
    <name type="common">Common octopus</name>
    <dbReference type="NCBI Taxonomy" id="6645"/>
    <lineage>
        <taxon>Eukaryota</taxon>
        <taxon>Metazoa</taxon>
        <taxon>Spiralia</taxon>
        <taxon>Lophotrochozoa</taxon>
        <taxon>Mollusca</taxon>
        <taxon>Cephalopoda</taxon>
        <taxon>Coleoidea</taxon>
        <taxon>Octopodiformes</taxon>
        <taxon>Octopoda</taxon>
        <taxon>Incirrata</taxon>
        <taxon>Octopodidae</taxon>
        <taxon>Octopus</taxon>
    </lineage>
</organism>
<name>A0AA36BIM5_OCTVU</name>
<dbReference type="EMBL" id="OX597830">
    <property type="protein sequence ID" value="CAI9735100.1"/>
    <property type="molecule type" value="Genomic_DNA"/>
</dbReference>
<dbReference type="Gene3D" id="3.50.4.10">
    <property type="entry name" value="Hepatocyte Growth Factor"/>
    <property type="match status" value="1"/>
</dbReference>
<accession>A0AA36BIM5</accession>
<dbReference type="Pfam" id="PF00024">
    <property type="entry name" value="PAN_1"/>
    <property type="match status" value="2"/>
</dbReference>
<dbReference type="SUPFAM" id="SSF57414">
    <property type="entry name" value="Hairpin loop containing domain-like"/>
    <property type="match status" value="2"/>
</dbReference>
<dbReference type="AlphaFoldDB" id="A0AA36BIM5"/>